<evidence type="ECO:0000313" key="3">
    <source>
        <dbReference type="Proteomes" id="UP000000305"/>
    </source>
</evidence>
<keyword evidence="1" id="KW-0732">Signal</keyword>
<dbReference type="OrthoDB" id="6336626at2759"/>
<sequence length="284" mass="32595">MPCLVICWLLLLGLLVILASEDFVTSAIRFQQKKETAEALLRFPVIHSLADPCHFQSDIFDSEDRNASPAPMRDFLHFLSGYGGIPLRTIGFIRPHLGEFTKLLDLNDAMREESEQSSLTKEFQLVVSQTLHLIHSIYSPSALRKCDGYQLESLPREKLFVLSSTEGPQLHELYRILTTVEAHLHVIIHDVHDSGRLCPSESLAHLQILWQLIGKVETSMCLVLHSAKREEQVDYLRIPHQVLQTVIHRYHHCSAREVRECLVMNYTSAVFGFVQRYLDYNFDS</sequence>
<dbReference type="InParanoid" id="E9GQP2"/>
<reference evidence="2 3" key="1">
    <citation type="journal article" date="2011" name="Science">
        <title>The ecoresponsive genome of Daphnia pulex.</title>
        <authorList>
            <person name="Colbourne J.K."/>
            <person name="Pfrender M.E."/>
            <person name="Gilbert D."/>
            <person name="Thomas W.K."/>
            <person name="Tucker A."/>
            <person name="Oakley T.H."/>
            <person name="Tokishita S."/>
            <person name="Aerts A."/>
            <person name="Arnold G.J."/>
            <person name="Basu M.K."/>
            <person name="Bauer D.J."/>
            <person name="Caceres C.E."/>
            <person name="Carmel L."/>
            <person name="Casola C."/>
            <person name="Choi J.H."/>
            <person name="Detter J.C."/>
            <person name="Dong Q."/>
            <person name="Dusheyko S."/>
            <person name="Eads B.D."/>
            <person name="Frohlich T."/>
            <person name="Geiler-Samerotte K.A."/>
            <person name="Gerlach D."/>
            <person name="Hatcher P."/>
            <person name="Jogdeo S."/>
            <person name="Krijgsveld J."/>
            <person name="Kriventseva E.V."/>
            <person name="Kultz D."/>
            <person name="Laforsch C."/>
            <person name="Lindquist E."/>
            <person name="Lopez J."/>
            <person name="Manak J.R."/>
            <person name="Muller J."/>
            <person name="Pangilinan J."/>
            <person name="Patwardhan R.P."/>
            <person name="Pitluck S."/>
            <person name="Pritham E.J."/>
            <person name="Rechtsteiner A."/>
            <person name="Rho M."/>
            <person name="Rogozin I.B."/>
            <person name="Sakarya O."/>
            <person name="Salamov A."/>
            <person name="Schaack S."/>
            <person name="Shapiro H."/>
            <person name="Shiga Y."/>
            <person name="Skalitzky C."/>
            <person name="Smith Z."/>
            <person name="Souvorov A."/>
            <person name="Sung W."/>
            <person name="Tang Z."/>
            <person name="Tsuchiya D."/>
            <person name="Tu H."/>
            <person name="Vos H."/>
            <person name="Wang M."/>
            <person name="Wolf Y.I."/>
            <person name="Yamagata H."/>
            <person name="Yamada T."/>
            <person name="Ye Y."/>
            <person name="Shaw J.R."/>
            <person name="Andrews J."/>
            <person name="Crease T.J."/>
            <person name="Tang H."/>
            <person name="Lucas S.M."/>
            <person name="Robertson H.M."/>
            <person name="Bork P."/>
            <person name="Koonin E.V."/>
            <person name="Zdobnov E.M."/>
            <person name="Grigoriev I.V."/>
            <person name="Lynch M."/>
            <person name="Boore J.L."/>
        </authorList>
    </citation>
    <scope>NUCLEOTIDE SEQUENCE [LARGE SCALE GENOMIC DNA]</scope>
</reference>
<dbReference type="PhylomeDB" id="E9GQP2"/>
<gene>
    <name evidence="2" type="ORF">DAPPUDRAFT_320628</name>
</gene>
<feature type="signal peptide" evidence="1">
    <location>
        <begin position="1"/>
        <end position="19"/>
    </location>
</feature>
<accession>E9GQP2</accession>
<evidence type="ECO:0000313" key="2">
    <source>
        <dbReference type="EMBL" id="EFX78148.1"/>
    </source>
</evidence>
<keyword evidence="3" id="KW-1185">Reference proteome</keyword>
<dbReference type="HOGENOM" id="CLU_980946_0_0_1"/>
<organism evidence="2 3">
    <name type="scientific">Daphnia pulex</name>
    <name type="common">Water flea</name>
    <dbReference type="NCBI Taxonomy" id="6669"/>
    <lineage>
        <taxon>Eukaryota</taxon>
        <taxon>Metazoa</taxon>
        <taxon>Ecdysozoa</taxon>
        <taxon>Arthropoda</taxon>
        <taxon>Crustacea</taxon>
        <taxon>Branchiopoda</taxon>
        <taxon>Diplostraca</taxon>
        <taxon>Cladocera</taxon>
        <taxon>Anomopoda</taxon>
        <taxon>Daphniidae</taxon>
        <taxon>Daphnia</taxon>
    </lineage>
</organism>
<dbReference type="KEGG" id="dpx:DAPPUDRAFT_320628"/>
<evidence type="ECO:0000256" key="1">
    <source>
        <dbReference type="SAM" id="SignalP"/>
    </source>
</evidence>
<dbReference type="AlphaFoldDB" id="E9GQP2"/>
<proteinExistence type="predicted"/>
<name>E9GQP2_DAPPU</name>
<dbReference type="Proteomes" id="UP000000305">
    <property type="component" value="Unassembled WGS sequence"/>
</dbReference>
<protein>
    <submittedName>
        <fullName evidence="2">Uncharacterized protein</fullName>
    </submittedName>
</protein>
<dbReference type="EMBL" id="GL732558">
    <property type="protein sequence ID" value="EFX78148.1"/>
    <property type="molecule type" value="Genomic_DNA"/>
</dbReference>
<feature type="chain" id="PRO_5003241200" evidence="1">
    <location>
        <begin position="20"/>
        <end position="284"/>
    </location>
</feature>